<dbReference type="SUPFAM" id="SSF54160">
    <property type="entry name" value="Chromo domain-like"/>
    <property type="match status" value="1"/>
</dbReference>
<dbReference type="InterPro" id="IPR023780">
    <property type="entry name" value="Chromo_domain"/>
</dbReference>
<proteinExistence type="predicted"/>
<gene>
    <name evidence="3" type="ORF">Plil01_001642100</name>
</gene>
<dbReference type="AlphaFoldDB" id="A0A9W6XIH5"/>
<dbReference type="PANTHER" id="PTHR46585:SF1">
    <property type="entry name" value="CHROMO DOMAIN-CONTAINING PROTEIN"/>
    <property type="match status" value="1"/>
</dbReference>
<organism evidence="3 4">
    <name type="scientific">Phytophthora lilii</name>
    <dbReference type="NCBI Taxonomy" id="2077276"/>
    <lineage>
        <taxon>Eukaryota</taxon>
        <taxon>Sar</taxon>
        <taxon>Stramenopiles</taxon>
        <taxon>Oomycota</taxon>
        <taxon>Peronosporomycetes</taxon>
        <taxon>Peronosporales</taxon>
        <taxon>Peronosporaceae</taxon>
        <taxon>Phytophthora</taxon>
    </lineage>
</organism>
<dbReference type="SMART" id="SM00298">
    <property type="entry name" value="CHROMO"/>
    <property type="match status" value="1"/>
</dbReference>
<dbReference type="Proteomes" id="UP001165083">
    <property type="component" value="Unassembled WGS sequence"/>
</dbReference>
<dbReference type="PANTHER" id="PTHR46585">
    <property type="entry name" value="INTEGRASE CORE DOMAIN CONTAINING PROTEIN"/>
    <property type="match status" value="1"/>
</dbReference>
<protein>
    <submittedName>
        <fullName evidence="3">Unnamed protein product</fullName>
    </submittedName>
</protein>
<dbReference type="PROSITE" id="PS50013">
    <property type="entry name" value="CHROMO_2"/>
    <property type="match status" value="1"/>
</dbReference>
<dbReference type="GO" id="GO:0003676">
    <property type="term" value="F:nucleic acid binding"/>
    <property type="evidence" value="ECO:0007669"/>
    <property type="project" value="InterPro"/>
</dbReference>
<feature type="domain" description="Integrase catalytic" evidence="2">
    <location>
        <begin position="1"/>
        <end position="139"/>
    </location>
</feature>
<feature type="domain" description="Chromo" evidence="1">
    <location>
        <begin position="194"/>
        <end position="253"/>
    </location>
</feature>
<dbReference type="Gene3D" id="3.30.420.10">
    <property type="entry name" value="Ribonuclease H-like superfamily/Ribonuclease H"/>
    <property type="match status" value="1"/>
</dbReference>
<dbReference type="InterPro" id="IPR012337">
    <property type="entry name" value="RNaseH-like_sf"/>
</dbReference>
<dbReference type="InterPro" id="IPR000953">
    <property type="entry name" value="Chromo/chromo_shadow_dom"/>
</dbReference>
<evidence type="ECO:0000313" key="4">
    <source>
        <dbReference type="Proteomes" id="UP001165083"/>
    </source>
</evidence>
<dbReference type="Gene3D" id="2.40.50.40">
    <property type="match status" value="1"/>
</dbReference>
<dbReference type="GO" id="GO:0015074">
    <property type="term" value="P:DNA integration"/>
    <property type="evidence" value="ECO:0007669"/>
    <property type="project" value="InterPro"/>
</dbReference>
<dbReference type="Pfam" id="PF00385">
    <property type="entry name" value="Chromo"/>
    <property type="match status" value="1"/>
</dbReference>
<dbReference type="EMBL" id="BSXW01001931">
    <property type="protein sequence ID" value="GMF39972.1"/>
    <property type="molecule type" value="Genomic_DNA"/>
</dbReference>
<accession>A0A9W6XIH5</accession>
<keyword evidence="4" id="KW-1185">Reference proteome</keyword>
<sequence length="433" mass="48922">MDLAFWEQRPLLTVVNINSRIGYADLIPNKQADTVLKAIKAFVKMHHPRVITSDNGSEFMNQHIQTYFKKVKITHFNNEPGEHSTMGKIERFNRTIKQRLLRSGARLTKRLVADLIDNYNSTIHSAIGMTPNEAKGTIIQSELDHNRELMTKVDNEFEVGQTIRSKNGHTLYKSPNDLKFVKLGITNAGEDGIFEAEAILKHKKLPNGKYQYLVKWRGYDKPSWEPQANLRLINKNEMSTLEKQIRLAANPDSEQTKVKTATEDADTLARMLTLMKALSGTSDKPNPNGFKSVGDAYDAMGDFYGENAQGPANRPDAGVFSSVDNATDIPMEEPANKDKVAPDDSKKYHDDLVKVFKAYPVLSNYTFRPVIIDDDGTIANNAEYTIDQSDGSIFKTGKKIRSNSPLLRKIDWPQTFERINNKIESVERAQMKL</sequence>
<comment type="caution">
    <text evidence="3">The sequence shown here is derived from an EMBL/GenBank/DDBJ whole genome shotgun (WGS) entry which is preliminary data.</text>
</comment>
<dbReference type="InterPro" id="IPR036397">
    <property type="entry name" value="RNaseH_sf"/>
</dbReference>
<dbReference type="OrthoDB" id="6621683at2759"/>
<dbReference type="PROSITE" id="PS50994">
    <property type="entry name" value="INTEGRASE"/>
    <property type="match status" value="1"/>
</dbReference>
<dbReference type="InterPro" id="IPR001584">
    <property type="entry name" value="Integrase_cat-core"/>
</dbReference>
<name>A0A9W6XIH5_9STRA</name>
<dbReference type="CDD" id="cd00024">
    <property type="entry name" value="CD_CSD"/>
    <property type="match status" value="1"/>
</dbReference>
<dbReference type="InterPro" id="IPR016197">
    <property type="entry name" value="Chromo-like_dom_sf"/>
</dbReference>
<evidence type="ECO:0000313" key="3">
    <source>
        <dbReference type="EMBL" id="GMF39972.1"/>
    </source>
</evidence>
<dbReference type="SUPFAM" id="SSF53098">
    <property type="entry name" value="Ribonuclease H-like"/>
    <property type="match status" value="1"/>
</dbReference>
<evidence type="ECO:0000259" key="1">
    <source>
        <dbReference type="PROSITE" id="PS50013"/>
    </source>
</evidence>
<reference evidence="3" key="1">
    <citation type="submission" date="2023-04" db="EMBL/GenBank/DDBJ databases">
        <title>Phytophthora lilii NBRC 32176.</title>
        <authorList>
            <person name="Ichikawa N."/>
            <person name="Sato H."/>
            <person name="Tonouchi N."/>
        </authorList>
    </citation>
    <scope>NUCLEOTIDE SEQUENCE</scope>
    <source>
        <strain evidence="3">NBRC 32176</strain>
    </source>
</reference>
<evidence type="ECO:0000259" key="2">
    <source>
        <dbReference type="PROSITE" id="PS50994"/>
    </source>
</evidence>